<gene>
    <name evidence="1" type="ORF">BKG93_08150</name>
</gene>
<dbReference type="EMBL" id="MLAH01000050">
    <property type="protein sequence ID" value="OOF84257.1"/>
    <property type="molecule type" value="Genomic_DNA"/>
</dbReference>
<evidence type="ECO:0000313" key="2">
    <source>
        <dbReference type="Proteomes" id="UP000189549"/>
    </source>
</evidence>
<name>A0A1V3L2T4_9PAST</name>
<organism evidence="1 2">
    <name type="scientific">Rodentibacter ratti</name>
    <dbReference type="NCBI Taxonomy" id="1906745"/>
    <lineage>
        <taxon>Bacteria</taxon>
        <taxon>Pseudomonadati</taxon>
        <taxon>Pseudomonadota</taxon>
        <taxon>Gammaproteobacteria</taxon>
        <taxon>Pasteurellales</taxon>
        <taxon>Pasteurellaceae</taxon>
        <taxon>Rodentibacter</taxon>
    </lineage>
</organism>
<reference evidence="1 2" key="1">
    <citation type="submission" date="2016-10" db="EMBL/GenBank/DDBJ databases">
        <title>Rodentibacter gen. nov. and new species.</title>
        <authorList>
            <person name="Christensen H."/>
        </authorList>
    </citation>
    <scope>NUCLEOTIDE SEQUENCE [LARGE SCALE GENOMIC DNA]</scope>
    <source>
        <strain evidence="1 2">Ppn157</strain>
    </source>
</reference>
<dbReference type="Proteomes" id="UP000189549">
    <property type="component" value="Unassembled WGS sequence"/>
</dbReference>
<dbReference type="RefSeq" id="WP_077476609.1">
    <property type="nucleotide sequence ID" value="NZ_MLAH01000050.1"/>
</dbReference>
<dbReference type="STRING" id="1906745.BKG94_03270"/>
<dbReference type="Gene3D" id="3.40.50.2000">
    <property type="entry name" value="Glycogen Phosphorylase B"/>
    <property type="match status" value="1"/>
</dbReference>
<dbReference type="AlphaFoldDB" id="A0A1V3L2T4"/>
<sequence length="514" mass="59711">MTEQNIALKLCSDSMMTNFNQEFLEKLQLRSWNRELGTKDKLQHTKNSIFSAMFIDADLAYSKENLLCWIRVLKSEGLLLMECIDEKTPEMLTALFPMLLTFYENPNPNIWIFSKKAPDVAELQSKIIQAISEKAPINRLLPLLDKMEYASPHSVLPHFIRSKLFHNTPSVSQESWQRLFDRTLSKEKYIYATLNTLSNENYQIGFQQRERILSNAHLRRTPTPPSEQFYEKRWKGEQLAGKTIVVWTEFGLGDEIMFAQLAYYFKNQGANIVKWIVQSPIVSLVSTHPDIDWMIDSTKLKDQSVDQSKLIGEFDYWIYPHEILSYVSTPFPHLPKRLPYLFADPDMQKNTIHLFPATGNLKVGIVWRGAPTHENDAYRSIHNLDYIETLFKMSGIDWYCVQKACNEQEIQLLKKYHIPQVAKNAKDFAETAAMLTHLDCLVSVDTSVVHVAGAIGIPSLLMLPYIVDWRWGEVKSTNLWYPTVQLFRCPTPLPVWDRVIEEIQQALIERIDWK</sequence>
<comment type="caution">
    <text evidence="1">The sequence shown here is derived from an EMBL/GenBank/DDBJ whole genome shotgun (WGS) entry which is preliminary data.</text>
</comment>
<proteinExistence type="predicted"/>
<dbReference type="SUPFAM" id="SSF53756">
    <property type="entry name" value="UDP-Glycosyltransferase/glycogen phosphorylase"/>
    <property type="match status" value="1"/>
</dbReference>
<evidence type="ECO:0000313" key="1">
    <source>
        <dbReference type="EMBL" id="OOF84257.1"/>
    </source>
</evidence>
<evidence type="ECO:0008006" key="3">
    <source>
        <dbReference type="Google" id="ProtNLM"/>
    </source>
</evidence>
<protein>
    <recommendedName>
        <fullName evidence="3">Methyltransferase type 11</fullName>
    </recommendedName>
</protein>
<accession>A0A1V3L2T4</accession>